<sequence>MPVNTTEAALLVSIQITVSSSKLKLIMYLYLCTQKKSCSTEYPQRISLPMFICRYCCQEACANSLCLNFTVKSLFKPSQPRYKVQTSIDKTSFLKCDSDNDKGNPLGLPREKVNSTKAWRELHQMLGDIGKKLRMILLNINLEKNKIMAREIKEVWANDQELIQYFRKILIRDCNHWLKNFLQHQGKKCQVVNRVN</sequence>
<dbReference type="GO" id="GO:0046703">
    <property type="term" value="F:natural killer cell lectin-like receptor binding"/>
    <property type="evidence" value="ECO:0007669"/>
    <property type="project" value="UniProtKB-ARBA"/>
</dbReference>
<keyword evidence="3" id="KW-0391">Immunity</keyword>
<evidence type="ECO:0000256" key="2">
    <source>
        <dbReference type="ARBA" id="ARBA00022729"/>
    </source>
</evidence>
<dbReference type="GeneID" id="101562831"/>
<dbReference type="InterPro" id="IPR037055">
    <property type="entry name" value="MHC_I-like_Ag-recog_sf"/>
</dbReference>
<keyword evidence="8" id="KW-1185">Reference proteome</keyword>
<comment type="subcellular location">
    <subcellularLocation>
        <location evidence="1">Endomembrane system</location>
    </subcellularLocation>
</comment>
<keyword evidence="3" id="KW-1064">Adaptive immunity</keyword>
<dbReference type="InterPro" id="IPR050208">
    <property type="entry name" value="MHC_class-I_related"/>
</dbReference>
<organism evidence="8 9">
    <name type="scientific">Octodon degus</name>
    <name type="common">Degu</name>
    <name type="synonym">Sciurus degus</name>
    <dbReference type="NCBI Taxonomy" id="10160"/>
    <lineage>
        <taxon>Eukaryota</taxon>
        <taxon>Metazoa</taxon>
        <taxon>Chordata</taxon>
        <taxon>Craniata</taxon>
        <taxon>Vertebrata</taxon>
        <taxon>Euteleostomi</taxon>
        <taxon>Mammalia</taxon>
        <taxon>Eutheria</taxon>
        <taxon>Euarchontoglires</taxon>
        <taxon>Glires</taxon>
        <taxon>Rodentia</taxon>
        <taxon>Hystricomorpha</taxon>
        <taxon>Octodontidae</taxon>
        <taxon>Octodon</taxon>
    </lineage>
</organism>
<dbReference type="InterPro" id="IPR011162">
    <property type="entry name" value="MHC_I/II-like_Ag-recog"/>
</dbReference>
<dbReference type="GO" id="GO:0002476">
    <property type="term" value="P:antigen processing and presentation of endogenous peptide antigen via MHC class Ib"/>
    <property type="evidence" value="ECO:0007669"/>
    <property type="project" value="TreeGrafter"/>
</dbReference>
<keyword evidence="4" id="KW-0472">Membrane</keyword>
<dbReference type="Proteomes" id="UP000515203">
    <property type="component" value="Unplaced"/>
</dbReference>
<dbReference type="RefSeq" id="XP_023561557.1">
    <property type="nucleotide sequence ID" value="XM_023705789.1"/>
</dbReference>
<keyword evidence="2" id="KW-0732">Signal</keyword>
<dbReference type="PANTHER" id="PTHR16675:SF64">
    <property type="entry name" value="RETINOIC ACID EARLY TRANSCRIPT 1E"/>
    <property type="match status" value="1"/>
</dbReference>
<evidence type="ECO:0000256" key="7">
    <source>
        <dbReference type="ARBA" id="ARBA00023319"/>
    </source>
</evidence>
<dbReference type="CTD" id="135250"/>
<keyword evidence="6" id="KW-0325">Glycoprotein</keyword>
<name>A0A6P6DND5_OCTDE</name>
<evidence type="ECO:0000256" key="5">
    <source>
        <dbReference type="ARBA" id="ARBA00023157"/>
    </source>
</evidence>
<dbReference type="GO" id="GO:0005615">
    <property type="term" value="C:extracellular space"/>
    <property type="evidence" value="ECO:0007669"/>
    <property type="project" value="TreeGrafter"/>
</dbReference>
<evidence type="ECO:0000256" key="4">
    <source>
        <dbReference type="ARBA" id="ARBA00023136"/>
    </source>
</evidence>
<dbReference type="GO" id="GO:0012505">
    <property type="term" value="C:endomembrane system"/>
    <property type="evidence" value="ECO:0007669"/>
    <property type="project" value="UniProtKB-SubCell"/>
</dbReference>
<evidence type="ECO:0000256" key="6">
    <source>
        <dbReference type="ARBA" id="ARBA00023180"/>
    </source>
</evidence>
<dbReference type="GO" id="GO:0002486">
    <property type="term" value="P:antigen processing and presentation of endogenous peptide antigen via MHC class I via ER pathway, TAP-independent"/>
    <property type="evidence" value="ECO:0007669"/>
    <property type="project" value="TreeGrafter"/>
</dbReference>
<dbReference type="AlphaFoldDB" id="A0A6P6DND5"/>
<dbReference type="PANTHER" id="PTHR16675">
    <property type="entry name" value="MHC CLASS I-RELATED"/>
    <property type="match status" value="1"/>
</dbReference>
<protein>
    <submittedName>
        <fullName evidence="9">Retinoic acid early transcript 1E</fullName>
    </submittedName>
</protein>
<proteinExistence type="predicted"/>
<evidence type="ECO:0000313" key="9">
    <source>
        <dbReference type="RefSeq" id="XP_023561557.1"/>
    </source>
</evidence>
<evidence type="ECO:0000313" key="8">
    <source>
        <dbReference type="Proteomes" id="UP000515203"/>
    </source>
</evidence>
<dbReference type="GO" id="GO:0009897">
    <property type="term" value="C:external side of plasma membrane"/>
    <property type="evidence" value="ECO:0007669"/>
    <property type="project" value="TreeGrafter"/>
</dbReference>
<dbReference type="GO" id="GO:0002250">
    <property type="term" value="P:adaptive immune response"/>
    <property type="evidence" value="ECO:0007669"/>
    <property type="project" value="UniProtKB-KW"/>
</dbReference>
<keyword evidence="7" id="KW-0393">Immunoglobulin domain</keyword>
<dbReference type="Gene3D" id="3.30.500.10">
    <property type="entry name" value="MHC class I-like antigen recognition-like"/>
    <property type="match status" value="2"/>
</dbReference>
<accession>A0A6P6DND5</accession>
<dbReference type="OrthoDB" id="9531345at2759"/>
<gene>
    <name evidence="9" type="primary">Raet1e</name>
</gene>
<evidence type="ECO:0000256" key="1">
    <source>
        <dbReference type="ARBA" id="ARBA00004308"/>
    </source>
</evidence>
<keyword evidence="5" id="KW-1015">Disulfide bond</keyword>
<dbReference type="InParanoid" id="A0A6P6DND5"/>
<dbReference type="SUPFAM" id="SSF54452">
    <property type="entry name" value="MHC antigen-recognition domain"/>
    <property type="match status" value="1"/>
</dbReference>
<dbReference type="GO" id="GO:0001916">
    <property type="term" value="P:positive regulation of T cell mediated cytotoxicity"/>
    <property type="evidence" value="ECO:0007669"/>
    <property type="project" value="TreeGrafter"/>
</dbReference>
<reference evidence="9" key="1">
    <citation type="submission" date="2025-08" db="UniProtKB">
        <authorList>
            <consortium name="RefSeq"/>
        </authorList>
    </citation>
    <scope>IDENTIFICATION</scope>
</reference>
<evidence type="ECO:0000256" key="3">
    <source>
        <dbReference type="ARBA" id="ARBA00023130"/>
    </source>
</evidence>